<dbReference type="PROSITE" id="PS00099">
    <property type="entry name" value="THIOLASE_3"/>
    <property type="match status" value="1"/>
</dbReference>
<dbReference type="Gene3D" id="3.40.47.10">
    <property type="match status" value="1"/>
</dbReference>
<dbReference type="GO" id="GO:0005737">
    <property type="term" value="C:cytoplasm"/>
    <property type="evidence" value="ECO:0007669"/>
    <property type="project" value="UniProtKB-ARBA"/>
</dbReference>
<evidence type="ECO:0000259" key="7">
    <source>
        <dbReference type="Pfam" id="PF02803"/>
    </source>
</evidence>
<evidence type="ECO:0000256" key="5">
    <source>
        <dbReference type="ARBA" id="ARBA00024073"/>
    </source>
</evidence>
<organism evidence="8">
    <name type="scientific">mine drainage metagenome</name>
    <dbReference type="NCBI Taxonomy" id="410659"/>
    <lineage>
        <taxon>unclassified sequences</taxon>
        <taxon>metagenomes</taxon>
        <taxon>ecological metagenomes</taxon>
    </lineage>
</organism>
<dbReference type="InterPro" id="IPR020613">
    <property type="entry name" value="Thiolase_CS"/>
</dbReference>
<sequence>MLNAIIYGGIRTAFGRQGGSLARVRPDDLLAVTFRSLIGSTGIDQKILEDVVIGCANQAGEDSRTVARHAALLAGLPIELGGTVINRNCGSGLGAIASAAHVVTAGEAEMILTGGVESMSRGPFVMAKAETAFSREMRIFDSAVGARFPNPKIEKEFGNDSMPQTADNLAIEYKLTREQVDHFAAASQAKYAVALASGFFDDEICAVAVPGKRKGETVDIIKDEQPRAETTLESLAGLRTLNASGVTTAGSSSSINDGAVAMLVGSAAAGKQSGLKPVARILSSAVVGVAPRVMGIGPVPASQKALARAGLKISDIDVIEINEAFSAQALACIKGLGLKLDDARVNRNGGAIAIGHPLGASGPRILLTAARQLQQGGGRYALATMCIGMGQGIAMVIERL</sequence>
<dbReference type="Pfam" id="PF02803">
    <property type="entry name" value="Thiolase_C"/>
    <property type="match status" value="1"/>
</dbReference>
<dbReference type="PANTHER" id="PTHR43853:SF2">
    <property type="entry name" value="3-OXOADIPYL-COA_3-OXO-5,6-DEHYDROSUBERYL-COA THIOLASE"/>
    <property type="match status" value="1"/>
</dbReference>
<proteinExistence type="inferred from homology"/>
<dbReference type="PROSITE" id="PS00737">
    <property type="entry name" value="THIOLASE_2"/>
    <property type="match status" value="1"/>
</dbReference>
<feature type="domain" description="Thiolase C-terminal" evidence="7">
    <location>
        <begin position="275"/>
        <end position="399"/>
    </location>
</feature>
<dbReference type="Pfam" id="PF00108">
    <property type="entry name" value="Thiolase_N"/>
    <property type="match status" value="1"/>
</dbReference>
<dbReference type="AlphaFoldDB" id="A0A1J5RHU8"/>
<gene>
    <name evidence="8" type="primary">pcaF_2</name>
    <name evidence="8" type="ORF">GALL_263800</name>
</gene>
<dbReference type="CDD" id="cd00751">
    <property type="entry name" value="thiolase"/>
    <property type="match status" value="1"/>
</dbReference>
<dbReference type="GO" id="GO:0006635">
    <property type="term" value="P:fatty acid beta-oxidation"/>
    <property type="evidence" value="ECO:0007669"/>
    <property type="project" value="TreeGrafter"/>
</dbReference>
<comment type="similarity">
    <text evidence="2">Belongs to the thiolase-like superfamily. Thiolase family.</text>
</comment>
<dbReference type="InterPro" id="IPR016039">
    <property type="entry name" value="Thiolase-like"/>
</dbReference>
<dbReference type="SUPFAM" id="SSF53901">
    <property type="entry name" value="Thiolase-like"/>
    <property type="match status" value="2"/>
</dbReference>
<reference evidence="8" key="1">
    <citation type="submission" date="2016-10" db="EMBL/GenBank/DDBJ databases">
        <title>Sequence of Gallionella enrichment culture.</title>
        <authorList>
            <person name="Poehlein A."/>
            <person name="Muehling M."/>
            <person name="Daniel R."/>
        </authorList>
    </citation>
    <scope>NUCLEOTIDE SEQUENCE</scope>
</reference>
<evidence type="ECO:0000256" key="4">
    <source>
        <dbReference type="ARBA" id="ARBA00023315"/>
    </source>
</evidence>
<dbReference type="InterPro" id="IPR050215">
    <property type="entry name" value="Thiolase-like_sf_Thiolase"/>
</dbReference>
<evidence type="ECO:0000256" key="3">
    <source>
        <dbReference type="ARBA" id="ARBA00022679"/>
    </source>
</evidence>
<evidence type="ECO:0000256" key="1">
    <source>
        <dbReference type="ARBA" id="ARBA00005189"/>
    </source>
</evidence>
<feature type="domain" description="Thiolase N-terminal" evidence="6">
    <location>
        <begin position="5"/>
        <end position="266"/>
    </location>
</feature>
<dbReference type="GO" id="GO:0010124">
    <property type="term" value="P:phenylacetate catabolic process"/>
    <property type="evidence" value="ECO:0007669"/>
    <property type="project" value="TreeGrafter"/>
</dbReference>
<dbReference type="InterPro" id="IPR020610">
    <property type="entry name" value="Thiolase_AS"/>
</dbReference>
<dbReference type="PANTHER" id="PTHR43853">
    <property type="entry name" value="3-KETOACYL-COA THIOLASE, PEROXISOMAL"/>
    <property type="match status" value="1"/>
</dbReference>
<accession>A0A1J5RHU8</accession>
<dbReference type="InterPro" id="IPR002155">
    <property type="entry name" value="Thiolase"/>
</dbReference>
<dbReference type="InterPro" id="IPR020617">
    <property type="entry name" value="Thiolase_C"/>
</dbReference>
<evidence type="ECO:0000313" key="8">
    <source>
        <dbReference type="EMBL" id="OIQ91684.1"/>
    </source>
</evidence>
<dbReference type="InterPro" id="IPR020616">
    <property type="entry name" value="Thiolase_N"/>
</dbReference>
<evidence type="ECO:0000256" key="2">
    <source>
        <dbReference type="ARBA" id="ARBA00010982"/>
    </source>
</evidence>
<name>A0A1J5RHU8_9ZZZZ</name>
<dbReference type="FunFam" id="3.40.47.10:FF:000010">
    <property type="entry name" value="Acetyl-CoA acetyltransferase (Thiolase)"/>
    <property type="match status" value="1"/>
</dbReference>
<keyword evidence="3 8" id="KW-0808">Transferase</keyword>
<dbReference type="EMBL" id="MLJW01000252">
    <property type="protein sequence ID" value="OIQ91684.1"/>
    <property type="molecule type" value="Genomic_DNA"/>
</dbReference>
<comment type="pathway">
    <text evidence="1">Lipid metabolism.</text>
</comment>
<comment type="caution">
    <text evidence="8">The sequence shown here is derived from an EMBL/GenBank/DDBJ whole genome shotgun (WGS) entry which is preliminary data.</text>
</comment>
<evidence type="ECO:0000259" key="6">
    <source>
        <dbReference type="Pfam" id="PF00108"/>
    </source>
</evidence>
<dbReference type="NCBIfam" id="TIGR01930">
    <property type="entry name" value="AcCoA-C-Actrans"/>
    <property type="match status" value="1"/>
</dbReference>
<dbReference type="InterPro" id="IPR020615">
    <property type="entry name" value="Thiolase_acyl_enz_int_AS"/>
</dbReference>
<dbReference type="EC" id="2.3.1.16" evidence="5"/>
<dbReference type="PIRSF" id="PIRSF000429">
    <property type="entry name" value="Ac-CoA_Ac_transf"/>
    <property type="match status" value="1"/>
</dbReference>
<dbReference type="GO" id="GO:0003988">
    <property type="term" value="F:acetyl-CoA C-acyltransferase activity"/>
    <property type="evidence" value="ECO:0007669"/>
    <property type="project" value="UniProtKB-EC"/>
</dbReference>
<keyword evidence="4 8" id="KW-0012">Acyltransferase</keyword>
<dbReference type="PROSITE" id="PS00098">
    <property type="entry name" value="THIOLASE_1"/>
    <property type="match status" value="1"/>
</dbReference>
<protein>
    <recommendedName>
        <fullName evidence="5">acetyl-CoA C-acyltransferase</fullName>
        <ecNumber evidence="5">2.3.1.16</ecNumber>
    </recommendedName>
</protein>